<feature type="domain" description="HTH gntR-type" evidence="4">
    <location>
        <begin position="4"/>
        <end position="70"/>
    </location>
</feature>
<dbReference type="SMART" id="SM00895">
    <property type="entry name" value="FCD"/>
    <property type="match status" value="1"/>
</dbReference>
<evidence type="ECO:0000259" key="4">
    <source>
        <dbReference type="PROSITE" id="PS50949"/>
    </source>
</evidence>
<dbReference type="Pfam" id="PF00392">
    <property type="entry name" value="GntR"/>
    <property type="match status" value="1"/>
</dbReference>
<comment type="caution">
    <text evidence="5">The sequence shown here is derived from an EMBL/GenBank/DDBJ whole genome shotgun (WGS) entry which is preliminary data.</text>
</comment>
<proteinExistence type="predicted"/>
<dbReference type="PRINTS" id="PR00035">
    <property type="entry name" value="HTHGNTR"/>
</dbReference>
<dbReference type="InterPro" id="IPR036390">
    <property type="entry name" value="WH_DNA-bd_sf"/>
</dbReference>
<keyword evidence="3" id="KW-0804">Transcription</keyword>
<dbReference type="Pfam" id="PF07729">
    <property type="entry name" value="FCD"/>
    <property type="match status" value="1"/>
</dbReference>
<evidence type="ECO:0000313" key="5">
    <source>
        <dbReference type="EMBL" id="MDN4120404.1"/>
    </source>
</evidence>
<keyword evidence="1" id="KW-0805">Transcription regulation</keyword>
<keyword evidence="2" id="KW-0238">DNA-binding</keyword>
<protein>
    <submittedName>
        <fullName evidence="5">GntR family transcriptional regulator</fullName>
    </submittedName>
</protein>
<evidence type="ECO:0000256" key="2">
    <source>
        <dbReference type="ARBA" id="ARBA00023125"/>
    </source>
</evidence>
<dbReference type="Gene3D" id="1.10.10.10">
    <property type="entry name" value="Winged helix-like DNA-binding domain superfamily/Winged helix DNA-binding domain"/>
    <property type="match status" value="1"/>
</dbReference>
<gene>
    <name evidence="5" type="ORF">LMS43_03770</name>
</gene>
<dbReference type="InterPro" id="IPR000524">
    <property type="entry name" value="Tscrpt_reg_HTH_GntR"/>
</dbReference>
<dbReference type="SUPFAM" id="SSF46785">
    <property type="entry name" value="Winged helix' DNA-binding domain"/>
    <property type="match status" value="1"/>
</dbReference>
<sequence>MTRGQRGEDVLSRLRDMAIFYEFKPGEKLNETELAQQLGVSRTPVREALMALAYEGFLEPAGRGYVRRRLDVQEINDLYELRLGIEKNCCNLAVLRATDTQIAALQAYLDHSRSVPNEVTATELVKLDEGFHLRLAEMSGNAELVKLMQWISQRIRFIRWISMDITVRASTQEQHQELLNALKSRDAEKMLALIGGHISLRQEQILAAVTKGLAHIYL</sequence>
<dbReference type="InterPro" id="IPR011711">
    <property type="entry name" value="GntR_C"/>
</dbReference>
<dbReference type="CDD" id="cd07377">
    <property type="entry name" value="WHTH_GntR"/>
    <property type="match status" value="1"/>
</dbReference>
<dbReference type="SUPFAM" id="SSF48008">
    <property type="entry name" value="GntR ligand-binding domain-like"/>
    <property type="match status" value="1"/>
</dbReference>
<evidence type="ECO:0000313" key="6">
    <source>
        <dbReference type="Proteomes" id="UP001168613"/>
    </source>
</evidence>
<evidence type="ECO:0000256" key="3">
    <source>
        <dbReference type="ARBA" id="ARBA00023163"/>
    </source>
</evidence>
<evidence type="ECO:0000256" key="1">
    <source>
        <dbReference type="ARBA" id="ARBA00023015"/>
    </source>
</evidence>
<accession>A0ABT8EGJ8</accession>
<dbReference type="PANTHER" id="PTHR43537:SF45">
    <property type="entry name" value="GNTR FAMILY REGULATORY PROTEIN"/>
    <property type="match status" value="1"/>
</dbReference>
<organism evidence="5 6">
    <name type="scientific">Alcaligenes endophyticus</name>
    <dbReference type="NCBI Taxonomy" id="1929088"/>
    <lineage>
        <taxon>Bacteria</taxon>
        <taxon>Pseudomonadati</taxon>
        <taxon>Pseudomonadota</taxon>
        <taxon>Betaproteobacteria</taxon>
        <taxon>Burkholderiales</taxon>
        <taxon>Alcaligenaceae</taxon>
        <taxon>Alcaligenes</taxon>
    </lineage>
</organism>
<dbReference type="EMBL" id="JAJHNU010000001">
    <property type="protein sequence ID" value="MDN4120404.1"/>
    <property type="molecule type" value="Genomic_DNA"/>
</dbReference>
<name>A0ABT8EGJ8_9BURK</name>
<keyword evidence="6" id="KW-1185">Reference proteome</keyword>
<dbReference type="RefSeq" id="WP_266122280.1">
    <property type="nucleotide sequence ID" value="NZ_JAJHNU010000001.1"/>
</dbReference>
<dbReference type="InterPro" id="IPR008920">
    <property type="entry name" value="TF_FadR/GntR_C"/>
</dbReference>
<dbReference type="Proteomes" id="UP001168613">
    <property type="component" value="Unassembled WGS sequence"/>
</dbReference>
<dbReference type="InterPro" id="IPR036388">
    <property type="entry name" value="WH-like_DNA-bd_sf"/>
</dbReference>
<dbReference type="Gene3D" id="1.20.120.530">
    <property type="entry name" value="GntR ligand-binding domain-like"/>
    <property type="match status" value="1"/>
</dbReference>
<dbReference type="PANTHER" id="PTHR43537">
    <property type="entry name" value="TRANSCRIPTIONAL REGULATOR, GNTR FAMILY"/>
    <property type="match status" value="1"/>
</dbReference>
<reference evidence="5" key="1">
    <citation type="submission" date="2021-11" db="EMBL/GenBank/DDBJ databases">
        <title>Draft genome sequence of Alcaligenes endophyticus type strain CCUG 75668T.</title>
        <authorList>
            <person name="Salva-Serra F."/>
            <person name="Duran R.E."/>
            <person name="Seeger M."/>
            <person name="Moore E.R.B."/>
            <person name="Jaen-Luchoro D."/>
        </authorList>
    </citation>
    <scope>NUCLEOTIDE SEQUENCE</scope>
    <source>
        <strain evidence="5">CCUG 75668</strain>
    </source>
</reference>
<dbReference type="PROSITE" id="PS50949">
    <property type="entry name" value="HTH_GNTR"/>
    <property type="match status" value="1"/>
</dbReference>
<dbReference type="SMART" id="SM00345">
    <property type="entry name" value="HTH_GNTR"/>
    <property type="match status" value="1"/>
</dbReference>